<feature type="transmembrane region" description="Helical" evidence="1">
    <location>
        <begin position="190"/>
        <end position="214"/>
    </location>
</feature>
<feature type="transmembrane region" description="Helical" evidence="1">
    <location>
        <begin position="102"/>
        <end position="125"/>
    </location>
</feature>
<feature type="transmembrane region" description="Helical" evidence="1">
    <location>
        <begin position="235"/>
        <end position="254"/>
    </location>
</feature>
<feature type="transmembrane region" description="Helical" evidence="1">
    <location>
        <begin position="317"/>
        <end position="335"/>
    </location>
</feature>
<protein>
    <submittedName>
        <fullName evidence="2">UPF0104 family protein</fullName>
    </submittedName>
</protein>
<dbReference type="RefSeq" id="WP_254746246.1">
    <property type="nucleotide sequence ID" value="NZ_JANCLU010000030.1"/>
</dbReference>
<feature type="transmembrane region" description="Helical" evidence="1">
    <location>
        <begin position="260"/>
        <end position="278"/>
    </location>
</feature>
<sequence length="353" mass="37892">MKRIMDYVWPLVGLVAVVLSVHALYAKLKAEAAVEPGVGALLEQGTVWSNIGTIAHVIAQKIAAIPPQGYALAGLSTLVAYAALAWYDRIALLHLGKARGISWIYVAVCSFVTYALSHNIGASVFSGGMVRYRAYRAKGLSPSEVALLVALCSFTFAFGTLLLLGLVLVGEPQILRPLASLSPWFAIHETAARLAGLAMLAFVALYTLGSWLHFKPLTIKHFHLVYPRLNIVARQYVAAPLELVGAAGIIYFALPETGNPGFFVVLGAFLLSFSAGLLSQVPGGVGVMEAVFLAIMPGIPAPAVFAALLVWRLFYLILPLVMSIPVVLGFERWRLAELAREKHRHAPPEGGGE</sequence>
<comment type="caution">
    <text evidence="2">The sequence shown here is derived from an EMBL/GenBank/DDBJ whole genome shotgun (WGS) entry which is preliminary data.</text>
</comment>
<reference evidence="2 3" key="1">
    <citation type="submission" date="2022-07" db="EMBL/GenBank/DDBJ databases">
        <authorList>
            <person name="Li W.-J."/>
            <person name="Deng Q.-Q."/>
        </authorList>
    </citation>
    <scope>NUCLEOTIDE SEQUENCE [LARGE SCALE GENOMIC DNA]</scope>
    <source>
        <strain evidence="2 3">SYSU M60028</strain>
    </source>
</reference>
<feature type="transmembrane region" description="Helical" evidence="1">
    <location>
        <begin position="145"/>
        <end position="170"/>
    </location>
</feature>
<evidence type="ECO:0000313" key="2">
    <source>
        <dbReference type="EMBL" id="MCP8940937.1"/>
    </source>
</evidence>
<evidence type="ECO:0000313" key="3">
    <source>
        <dbReference type="Proteomes" id="UP001205890"/>
    </source>
</evidence>
<evidence type="ECO:0000256" key="1">
    <source>
        <dbReference type="SAM" id="Phobius"/>
    </source>
</evidence>
<keyword evidence="1" id="KW-0812">Transmembrane</keyword>
<accession>A0ABT1LHF7</accession>
<dbReference type="Proteomes" id="UP001205890">
    <property type="component" value="Unassembled WGS sequence"/>
</dbReference>
<organism evidence="2 3">
    <name type="scientific">Alsobacter ponti</name>
    <dbReference type="NCBI Taxonomy" id="2962936"/>
    <lineage>
        <taxon>Bacteria</taxon>
        <taxon>Pseudomonadati</taxon>
        <taxon>Pseudomonadota</taxon>
        <taxon>Alphaproteobacteria</taxon>
        <taxon>Hyphomicrobiales</taxon>
        <taxon>Alsobacteraceae</taxon>
        <taxon>Alsobacter</taxon>
    </lineage>
</organism>
<feature type="transmembrane region" description="Helical" evidence="1">
    <location>
        <begin position="70"/>
        <end position="87"/>
    </location>
</feature>
<keyword evidence="1" id="KW-1133">Transmembrane helix</keyword>
<dbReference type="EMBL" id="JANCLU010000030">
    <property type="protein sequence ID" value="MCP8940937.1"/>
    <property type="molecule type" value="Genomic_DNA"/>
</dbReference>
<gene>
    <name evidence="2" type="ORF">NK718_20620</name>
</gene>
<name>A0ABT1LHF7_9HYPH</name>
<proteinExistence type="predicted"/>
<keyword evidence="3" id="KW-1185">Reference proteome</keyword>
<keyword evidence="1" id="KW-0472">Membrane</keyword>